<dbReference type="InParanoid" id="C3ZZN5"/>
<accession>C3ZZN5</accession>
<reference evidence="2" key="1">
    <citation type="journal article" date="2008" name="Nature">
        <title>The amphioxus genome and the evolution of the chordate karyotype.</title>
        <authorList>
            <consortium name="US DOE Joint Genome Institute (JGI-PGF)"/>
            <person name="Putnam N.H."/>
            <person name="Butts T."/>
            <person name="Ferrier D.E.K."/>
            <person name="Furlong R.F."/>
            <person name="Hellsten U."/>
            <person name="Kawashima T."/>
            <person name="Robinson-Rechavi M."/>
            <person name="Shoguchi E."/>
            <person name="Terry A."/>
            <person name="Yu J.-K."/>
            <person name="Benito-Gutierrez E.L."/>
            <person name="Dubchak I."/>
            <person name="Garcia-Fernandez J."/>
            <person name="Gibson-Brown J.J."/>
            <person name="Grigoriev I.V."/>
            <person name="Horton A.C."/>
            <person name="de Jong P.J."/>
            <person name="Jurka J."/>
            <person name="Kapitonov V.V."/>
            <person name="Kohara Y."/>
            <person name="Kuroki Y."/>
            <person name="Lindquist E."/>
            <person name="Lucas S."/>
            <person name="Osoegawa K."/>
            <person name="Pennacchio L.A."/>
            <person name="Salamov A.A."/>
            <person name="Satou Y."/>
            <person name="Sauka-Spengler T."/>
            <person name="Schmutz J."/>
            <person name="Shin-I T."/>
            <person name="Toyoda A."/>
            <person name="Bronner-Fraser M."/>
            <person name="Fujiyama A."/>
            <person name="Holland L.Z."/>
            <person name="Holland P.W.H."/>
            <person name="Satoh N."/>
            <person name="Rokhsar D.S."/>
        </authorList>
    </citation>
    <scope>NUCLEOTIDE SEQUENCE [LARGE SCALE GENOMIC DNA]</scope>
    <source>
        <strain evidence="2">S238N-H82</strain>
        <tissue evidence="2">Testes</tissue>
    </source>
</reference>
<dbReference type="EMBL" id="GG666760">
    <property type="protein sequence ID" value="EEN41997.1"/>
    <property type="molecule type" value="Genomic_DNA"/>
</dbReference>
<organism>
    <name type="scientific">Branchiostoma floridae</name>
    <name type="common">Florida lancelet</name>
    <name type="synonym">Amphioxus</name>
    <dbReference type="NCBI Taxonomy" id="7739"/>
    <lineage>
        <taxon>Eukaryota</taxon>
        <taxon>Metazoa</taxon>
        <taxon>Chordata</taxon>
        <taxon>Cephalochordata</taxon>
        <taxon>Leptocardii</taxon>
        <taxon>Amphioxiformes</taxon>
        <taxon>Branchiostomatidae</taxon>
        <taxon>Branchiostoma</taxon>
    </lineage>
</organism>
<name>C3ZZN5_BRAFL</name>
<protein>
    <submittedName>
        <fullName evidence="2">Uncharacterized protein</fullName>
    </submittedName>
</protein>
<feature type="compositionally biased region" description="Basic and acidic residues" evidence="1">
    <location>
        <begin position="83"/>
        <end position="94"/>
    </location>
</feature>
<feature type="compositionally biased region" description="Basic residues" evidence="1">
    <location>
        <begin position="102"/>
        <end position="113"/>
    </location>
</feature>
<evidence type="ECO:0000256" key="1">
    <source>
        <dbReference type="SAM" id="MobiDB-lite"/>
    </source>
</evidence>
<gene>
    <name evidence="2" type="ORF">BRAFLDRAFT_110177</name>
</gene>
<proteinExistence type="predicted"/>
<sequence length="169" mass="18471">MARVNPDYQFTPNTGIRVAMLTRASQGASKHRSHLDVTGQEHKVRQFVPRSPCCTQRAPARSTEPAGLTSKGQGGEGVSVAEASEKKWERRRCGEGSGVRPHGGRGSRARAGRPRGGDRRKSGPGQRETQEEGGKTVTWAALRTFNTNWCLSKTRATELKEQGMHFPSC</sequence>
<evidence type="ECO:0000313" key="2">
    <source>
        <dbReference type="EMBL" id="EEN41997.1"/>
    </source>
</evidence>
<dbReference type="AlphaFoldDB" id="C3ZZN5"/>
<feature type="region of interest" description="Disordered" evidence="1">
    <location>
        <begin position="24"/>
        <end position="136"/>
    </location>
</feature>